<evidence type="ECO:0000256" key="1">
    <source>
        <dbReference type="SAM" id="MobiDB-lite"/>
    </source>
</evidence>
<proteinExistence type="predicted"/>
<evidence type="ECO:0000313" key="2">
    <source>
        <dbReference type="EMBL" id="PON68830.1"/>
    </source>
</evidence>
<dbReference type="EMBL" id="JXTC01000292">
    <property type="protein sequence ID" value="PON68830.1"/>
    <property type="molecule type" value="Genomic_DNA"/>
</dbReference>
<evidence type="ECO:0000313" key="3">
    <source>
        <dbReference type="Proteomes" id="UP000237000"/>
    </source>
</evidence>
<reference evidence="3" key="1">
    <citation type="submission" date="2016-06" db="EMBL/GenBank/DDBJ databases">
        <title>Parallel loss of symbiosis genes in relatives of nitrogen-fixing non-legume Parasponia.</title>
        <authorList>
            <person name="Van Velzen R."/>
            <person name="Holmer R."/>
            <person name="Bu F."/>
            <person name="Rutten L."/>
            <person name="Van Zeijl A."/>
            <person name="Liu W."/>
            <person name="Santuari L."/>
            <person name="Cao Q."/>
            <person name="Sharma T."/>
            <person name="Shen D."/>
            <person name="Roswanjaya Y."/>
            <person name="Wardhani T."/>
            <person name="Kalhor M.S."/>
            <person name="Jansen J."/>
            <person name="Van den Hoogen J."/>
            <person name="Gungor B."/>
            <person name="Hartog M."/>
            <person name="Hontelez J."/>
            <person name="Verver J."/>
            <person name="Yang W.-C."/>
            <person name="Schijlen E."/>
            <person name="Repin R."/>
            <person name="Schilthuizen M."/>
            <person name="Schranz E."/>
            <person name="Heidstra R."/>
            <person name="Miyata K."/>
            <person name="Fedorova E."/>
            <person name="Kohlen W."/>
            <person name="Bisseling T."/>
            <person name="Smit S."/>
            <person name="Geurts R."/>
        </authorList>
    </citation>
    <scope>NUCLEOTIDE SEQUENCE [LARGE SCALE GENOMIC DNA]</scope>
    <source>
        <strain evidence="3">cv. RG33-2</strain>
    </source>
</reference>
<accession>A0A2P5D694</accession>
<feature type="region of interest" description="Disordered" evidence="1">
    <location>
        <begin position="52"/>
        <end position="97"/>
    </location>
</feature>
<protein>
    <submittedName>
        <fullName evidence="2">Uncharacterized protein</fullName>
    </submittedName>
</protein>
<comment type="caution">
    <text evidence="2">The sequence shown here is derived from an EMBL/GenBank/DDBJ whole genome shotgun (WGS) entry which is preliminary data.</text>
</comment>
<dbReference type="AlphaFoldDB" id="A0A2P5D694"/>
<organism evidence="2 3">
    <name type="scientific">Trema orientale</name>
    <name type="common">Charcoal tree</name>
    <name type="synonym">Celtis orientalis</name>
    <dbReference type="NCBI Taxonomy" id="63057"/>
    <lineage>
        <taxon>Eukaryota</taxon>
        <taxon>Viridiplantae</taxon>
        <taxon>Streptophyta</taxon>
        <taxon>Embryophyta</taxon>
        <taxon>Tracheophyta</taxon>
        <taxon>Spermatophyta</taxon>
        <taxon>Magnoliopsida</taxon>
        <taxon>eudicotyledons</taxon>
        <taxon>Gunneridae</taxon>
        <taxon>Pentapetalae</taxon>
        <taxon>rosids</taxon>
        <taxon>fabids</taxon>
        <taxon>Rosales</taxon>
        <taxon>Cannabaceae</taxon>
        <taxon>Trema</taxon>
    </lineage>
</organism>
<keyword evidence="3" id="KW-1185">Reference proteome</keyword>
<dbReference type="Proteomes" id="UP000237000">
    <property type="component" value="Unassembled WGS sequence"/>
</dbReference>
<sequence>MESSAAELSWREADEAKARKLPTRLQAHAPPCLQLDQITTMAVALAEPFAPSATIDSLTGRESTSVDDGDQGRRQDNVVAGDDTISPESGWQDADPSSLFDFFQSHCIIANQAQS</sequence>
<feature type="compositionally biased region" description="Polar residues" evidence="1">
    <location>
        <begin position="54"/>
        <end position="63"/>
    </location>
</feature>
<dbReference type="InParanoid" id="A0A2P5D694"/>
<gene>
    <name evidence="2" type="ORF">TorRG33x02_261120</name>
</gene>
<name>A0A2P5D694_TREOI</name>
<dbReference type="OrthoDB" id="773117at2759"/>